<protein>
    <submittedName>
        <fullName evidence="2">Uncharacterized protein</fullName>
    </submittedName>
</protein>
<evidence type="ECO:0000313" key="2">
    <source>
        <dbReference type="EMBL" id="KAL0128302.1"/>
    </source>
</evidence>
<dbReference type="Proteomes" id="UP001430953">
    <property type="component" value="Unassembled WGS sequence"/>
</dbReference>
<organism evidence="2 3">
    <name type="scientific">Cardiocondyla obscurior</name>
    <dbReference type="NCBI Taxonomy" id="286306"/>
    <lineage>
        <taxon>Eukaryota</taxon>
        <taxon>Metazoa</taxon>
        <taxon>Ecdysozoa</taxon>
        <taxon>Arthropoda</taxon>
        <taxon>Hexapoda</taxon>
        <taxon>Insecta</taxon>
        <taxon>Pterygota</taxon>
        <taxon>Neoptera</taxon>
        <taxon>Endopterygota</taxon>
        <taxon>Hymenoptera</taxon>
        <taxon>Apocrita</taxon>
        <taxon>Aculeata</taxon>
        <taxon>Formicoidea</taxon>
        <taxon>Formicidae</taxon>
        <taxon>Myrmicinae</taxon>
        <taxon>Cardiocondyla</taxon>
    </lineage>
</organism>
<dbReference type="AlphaFoldDB" id="A0AAW2GNT1"/>
<proteinExistence type="predicted"/>
<evidence type="ECO:0000313" key="3">
    <source>
        <dbReference type="Proteomes" id="UP001430953"/>
    </source>
</evidence>
<dbReference type="EMBL" id="JADYXP020000003">
    <property type="protein sequence ID" value="KAL0128302.1"/>
    <property type="molecule type" value="Genomic_DNA"/>
</dbReference>
<gene>
    <name evidence="2" type="ORF">PUN28_003521</name>
</gene>
<comment type="caution">
    <text evidence="2">The sequence shown here is derived from an EMBL/GenBank/DDBJ whole genome shotgun (WGS) entry which is preliminary data.</text>
</comment>
<accession>A0AAW2GNT1</accession>
<feature type="region of interest" description="Disordered" evidence="1">
    <location>
        <begin position="100"/>
        <end position="120"/>
    </location>
</feature>
<reference evidence="2 3" key="1">
    <citation type="submission" date="2023-03" db="EMBL/GenBank/DDBJ databases">
        <title>High recombination rates correlate with genetic variation in Cardiocondyla obscurior ants.</title>
        <authorList>
            <person name="Errbii M."/>
        </authorList>
    </citation>
    <scope>NUCLEOTIDE SEQUENCE [LARGE SCALE GENOMIC DNA]</scope>
    <source>
        <strain evidence="2">Alpha-2009</strain>
        <tissue evidence="2">Whole body</tissue>
    </source>
</reference>
<sequence length="178" mass="21163">MLPRDLDWRNYNVLRGEGRLLVRGSSGNTSGRSVSFNPREIEYRLLPLVQVKPDFVIPYVLCWRVPGAIHRIQINPSVHHHQQQQHQLQHHYQQHRQRRRHFEGVPRTRPAPPPSTEHRFAYGAPQRDILADFGMETRVDRFVANRNEDTRYVKYLTFIELKYIDLRLYLNSIANIFS</sequence>
<name>A0AAW2GNT1_9HYME</name>
<evidence type="ECO:0000256" key="1">
    <source>
        <dbReference type="SAM" id="MobiDB-lite"/>
    </source>
</evidence>
<keyword evidence="3" id="KW-1185">Reference proteome</keyword>